<name>A0A182QD48_9DIPT</name>
<evidence type="ECO:0000313" key="2">
    <source>
        <dbReference type="EnsemblMetazoa" id="AFAF007770-PA"/>
    </source>
</evidence>
<dbReference type="AlphaFoldDB" id="A0A182QD48"/>
<reference evidence="2" key="2">
    <citation type="submission" date="2020-05" db="UniProtKB">
        <authorList>
            <consortium name="EnsemblMetazoa"/>
        </authorList>
    </citation>
    <scope>IDENTIFICATION</scope>
    <source>
        <strain evidence="2">FAR1</strain>
    </source>
</reference>
<feature type="transmembrane region" description="Helical" evidence="1">
    <location>
        <begin position="71"/>
        <end position="92"/>
    </location>
</feature>
<keyword evidence="3" id="KW-1185">Reference proteome</keyword>
<dbReference type="EMBL" id="AXCN02000644">
    <property type="status" value="NOT_ANNOTATED_CDS"/>
    <property type="molecule type" value="Genomic_DNA"/>
</dbReference>
<keyword evidence="1" id="KW-1133">Transmembrane helix</keyword>
<reference evidence="3" key="1">
    <citation type="submission" date="2014-01" db="EMBL/GenBank/DDBJ databases">
        <title>The Genome Sequence of Anopheles farauti FAR1 (V2).</title>
        <authorList>
            <consortium name="The Broad Institute Genomics Platform"/>
            <person name="Neafsey D.E."/>
            <person name="Besansky N."/>
            <person name="Howell P."/>
            <person name="Walton C."/>
            <person name="Young S.K."/>
            <person name="Zeng Q."/>
            <person name="Gargeya S."/>
            <person name="Fitzgerald M."/>
            <person name="Haas B."/>
            <person name="Abouelleil A."/>
            <person name="Allen A.W."/>
            <person name="Alvarado L."/>
            <person name="Arachchi H.M."/>
            <person name="Berlin A.M."/>
            <person name="Chapman S.B."/>
            <person name="Gainer-Dewar J."/>
            <person name="Goldberg J."/>
            <person name="Griggs A."/>
            <person name="Gujja S."/>
            <person name="Hansen M."/>
            <person name="Howarth C."/>
            <person name="Imamovic A."/>
            <person name="Ireland A."/>
            <person name="Larimer J."/>
            <person name="McCowan C."/>
            <person name="Murphy C."/>
            <person name="Pearson M."/>
            <person name="Poon T.W."/>
            <person name="Priest M."/>
            <person name="Roberts A."/>
            <person name="Saif S."/>
            <person name="Shea T."/>
            <person name="Sisk P."/>
            <person name="Sykes S."/>
            <person name="Wortman J."/>
            <person name="Nusbaum C."/>
            <person name="Birren B."/>
        </authorList>
    </citation>
    <scope>NUCLEOTIDE SEQUENCE [LARGE SCALE GENOMIC DNA]</scope>
    <source>
        <strain evidence="3">FAR1</strain>
    </source>
</reference>
<proteinExistence type="predicted"/>
<organism evidence="2 3">
    <name type="scientific">Anopheles farauti</name>
    <dbReference type="NCBI Taxonomy" id="69004"/>
    <lineage>
        <taxon>Eukaryota</taxon>
        <taxon>Metazoa</taxon>
        <taxon>Ecdysozoa</taxon>
        <taxon>Arthropoda</taxon>
        <taxon>Hexapoda</taxon>
        <taxon>Insecta</taxon>
        <taxon>Pterygota</taxon>
        <taxon>Neoptera</taxon>
        <taxon>Endopterygota</taxon>
        <taxon>Diptera</taxon>
        <taxon>Nematocera</taxon>
        <taxon>Culicoidea</taxon>
        <taxon>Culicidae</taxon>
        <taxon>Anophelinae</taxon>
        <taxon>Anopheles</taxon>
    </lineage>
</organism>
<keyword evidence="1" id="KW-0472">Membrane</keyword>
<keyword evidence="1" id="KW-0812">Transmembrane</keyword>
<feature type="transmembrane region" description="Helical" evidence="1">
    <location>
        <begin position="112"/>
        <end position="132"/>
    </location>
</feature>
<sequence>MEIVWMGTMETPSFVFAGGEETMTGFGSRRAGSIISFLSQRLAETMAIVGLSEEALHLVSLFLAATSRRKALLMSCGRFVRFLPALAIVVAFGRLRLGQLDGDTPGEDRGNIVQTLVAIVFLRFVILFLHLAQFDA</sequence>
<evidence type="ECO:0000313" key="3">
    <source>
        <dbReference type="Proteomes" id="UP000075886"/>
    </source>
</evidence>
<evidence type="ECO:0000256" key="1">
    <source>
        <dbReference type="SAM" id="Phobius"/>
    </source>
</evidence>
<dbReference type="Proteomes" id="UP000075886">
    <property type="component" value="Unassembled WGS sequence"/>
</dbReference>
<accession>A0A182QD48</accession>
<dbReference type="VEuPathDB" id="VectorBase:AFAF007770"/>
<protein>
    <submittedName>
        <fullName evidence="2">Uncharacterized protein</fullName>
    </submittedName>
</protein>
<dbReference type="EnsemblMetazoa" id="AFAF007770-RA">
    <property type="protein sequence ID" value="AFAF007770-PA"/>
    <property type="gene ID" value="AFAF007770"/>
</dbReference>